<dbReference type="Proteomes" id="UP000053617">
    <property type="component" value="Unassembled WGS sequence"/>
</dbReference>
<keyword evidence="4" id="KW-1185">Reference proteome</keyword>
<evidence type="ECO:0000313" key="3">
    <source>
        <dbReference type="EMBL" id="KIX00381.1"/>
    </source>
</evidence>
<dbReference type="PANTHER" id="PTHR42877">
    <property type="entry name" value="L-ORNITHINE N(5)-MONOOXYGENASE-RELATED"/>
    <property type="match status" value="1"/>
</dbReference>
<evidence type="ECO:0000256" key="1">
    <source>
        <dbReference type="ARBA" id="ARBA00001974"/>
    </source>
</evidence>
<accession>A0A0D2IAT4</accession>
<dbReference type="SUPFAM" id="SSF51905">
    <property type="entry name" value="FAD/NAD(P)-binding domain"/>
    <property type="match status" value="1"/>
</dbReference>
<sequence>MWSKSSPNSPAHELKCKLGCTVDGQRLIWFISADFGEKIYERNDGIGGTWKTNTYPGWQVSPHLYAGRCETDSTSHLYSFSINLNSNWSTELCEQPEILQCTSSVGVGLLADSQTDLNDTVDKFELRPLIHLGVECLGAKWQEDRNEWEVFLKDHKINISYSRFATIFISAVGALSTQLIPKSIILQRPVYEAGPCWRRKYMLSEKPPKVSQLHYPRLPSCLNEENVELINQSIKEFAETSLIDMSGKAAGFNIIVIDFLQTIKIDGADGVSLSQQWRECRGAQAYSGTYVHNFPNFSVILVKQGAKDRETNIIHTKLKSSVFFSGLINENGRNITSWPGKAEEFWRRTLTTDWSAFKLTGGNKWWVVNSFLREISPRIHVERDILILAIIATLVKSNHLAQIAQPNIKCVGEVIVKNATELLRC</sequence>
<dbReference type="OrthoDB" id="74360at2759"/>
<name>A0A0D2IAT4_9EURO</name>
<dbReference type="AlphaFoldDB" id="A0A0D2IAT4"/>
<gene>
    <name evidence="3" type="ORF">Z518_10520</name>
</gene>
<dbReference type="RefSeq" id="XP_013267517.1">
    <property type="nucleotide sequence ID" value="XM_013412063.1"/>
</dbReference>
<dbReference type="GeneID" id="25298591"/>
<dbReference type="Gene3D" id="3.50.50.60">
    <property type="entry name" value="FAD/NAD(P)-binding domain"/>
    <property type="match status" value="2"/>
</dbReference>
<dbReference type="InterPro" id="IPR036188">
    <property type="entry name" value="FAD/NAD-bd_sf"/>
</dbReference>
<reference evidence="3 4" key="1">
    <citation type="submission" date="2015-01" db="EMBL/GenBank/DDBJ databases">
        <title>The Genome Sequence of Rhinocladiella mackenzie CBS 650.93.</title>
        <authorList>
            <consortium name="The Broad Institute Genomics Platform"/>
            <person name="Cuomo C."/>
            <person name="de Hoog S."/>
            <person name="Gorbushina A."/>
            <person name="Stielow B."/>
            <person name="Teixiera M."/>
            <person name="Abouelleil A."/>
            <person name="Chapman S.B."/>
            <person name="Priest M."/>
            <person name="Young S.K."/>
            <person name="Wortman J."/>
            <person name="Nusbaum C."/>
            <person name="Birren B."/>
        </authorList>
    </citation>
    <scope>NUCLEOTIDE SEQUENCE [LARGE SCALE GENOMIC DNA]</scope>
    <source>
        <strain evidence="3 4">CBS 650.93</strain>
    </source>
</reference>
<evidence type="ECO:0000256" key="2">
    <source>
        <dbReference type="ARBA" id="ARBA00010139"/>
    </source>
</evidence>
<dbReference type="InterPro" id="IPR051209">
    <property type="entry name" value="FAD-bind_Monooxygenase_sf"/>
</dbReference>
<dbReference type="EMBL" id="KN847483">
    <property type="protein sequence ID" value="KIX00381.1"/>
    <property type="molecule type" value="Genomic_DNA"/>
</dbReference>
<protein>
    <submittedName>
        <fullName evidence="3">Uncharacterized protein</fullName>
    </submittedName>
</protein>
<comment type="cofactor">
    <cofactor evidence="1">
        <name>FAD</name>
        <dbReference type="ChEBI" id="CHEBI:57692"/>
    </cofactor>
</comment>
<dbReference type="VEuPathDB" id="FungiDB:Z518_10520"/>
<proteinExistence type="inferred from homology"/>
<comment type="similarity">
    <text evidence="2">Belongs to the FAD-binding monooxygenase family.</text>
</comment>
<dbReference type="PANTHER" id="PTHR42877:SF5">
    <property type="entry name" value="L-ORNITHINE N(5)-MONOOXYGENASE-RELATED"/>
    <property type="match status" value="1"/>
</dbReference>
<organism evidence="3 4">
    <name type="scientific">Rhinocladiella mackenziei CBS 650.93</name>
    <dbReference type="NCBI Taxonomy" id="1442369"/>
    <lineage>
        <taxon>Eukaryota</taxon>
        <taxon>Fungi</taxon>
        <taxon>Dikarya</taxon>
        <taxon>Ascomycota</taxon>
        <taxon>Pezizomycotina</taxon>
        <taxon>Eurotiomycetes</taxon>
        <taxon>Chaetothyriomycetidae</taxon>
        <taxon>Chaetothyriales</taxon>
        <taxon>Herpotrichiellaceae</taxon>
        <taxon>Rhinocladiella</taxon>
    </lineage>
</organism>
<evidence type="ECO:0000313" key="4">
    <source>
        <dbReference type="Proteomes" id="UP000053617"/>
    </source>
</evidence>
<dbReference type="HOGENOM" id="CLU_006937_7_0_1"/>